<dbReference type="Pfam" id="PF22028">
    <property type="entry name" value="DUF6934"/>
    <property type="match status" value="1"/>
</dbReference>
<dbReference type="EMBL" id="JAVDTI010000001">
    <property type="protein sequence ID" value="MDR6803679.1"/>
    <property type="molecule type" value="Genomic_DNA"/>
</dbReference>
<keyword evidence="2" id="KW-1185">Reference proteome</keyword>
<accession>A0ABU1QSN4</accession>
<dbReference type="RefSeq" id="WP_309981088.1">
    <property type="nucleotide sequence ID" value="NZ_JAVDTI010000001.1"/>
</dbReference>
<evidence type="ECO:0000313" key="2">
    <source>
        <dbReference type="Proteomes" id="UP001264980"/>
    </source>
</evidence>
<dbReference type="Proteomes" id="UP001264980">
    <property type="component" value="Unassembled WGS sequence"/>
</dbReference>
<name>A0ABU1QSN4_9BACT</name>
<evidence type="ECO:0000313" key="1">
    <source>
        <dbReference type="EMBL" id="MDR6803679.1"/>
    </source>
</evidence>
<protein>
    <submittedName>
        <fullName evidence="1">Uncharacterized protein</fullName>
    </submittedName>
</protein>
<comment type="caution">
    <text evidence="1">The sequence shown here is derived from an EMBL/GenBank/DDBJ whole genome shotgun (WGS) entry which is preliminary data.</text>
</comment>
<reference evidence="1 2" key="1">
    <citation type="submission" date="2023-07" db="EMBL/GenBank/DDBJ databases">
        <title>Sorghum-associated microbial communities from plants grown in Nebraska, USA.</title>
        <authorList>
            <person name="Schachtman D."/>
        </authorList>
    </citation>
    <scope>NUCLEOTIDE SEQUENCE [LARGE SCALE GENOMIC DNA]</scope>
    <source>
        <strain evidence="1 2">BE57</strain>
    </source>
</reference>
<organism evidence="1 2">
    <name type="scientific">Dyadobacter fermentans</name>
    <dbReference type="NCBI Taxonomy" id="94254"/>
    <lineage>
        <taxon>Bacteria</taxon>
        <taxon>Pseudomonadati</taxon>
        <taxon>Bacteroidota</taxon>
        <taxon>Cytophagia</taxon>
        <taxon>Cytophagales</taxon>
        <taxon>Spirosomataceae</taxon>
        <taxon>Dyadobacter</taxon>
    </lineage>
</organism>
<proteinExistence type="predicted"/>
<sequence>MDESYYSVESLWDGHRFDYVSIGSTIIEKAIIFYELNVPFLYSLLLGDIETDGSISTESRSNNGDMIKNLTTVYRTIEQFLNNNPRALIAFQGNTVAKTRLYRIAISKYLDRFLDRYLIWGVRCDNRKHEPFQINQSYQAFFVTIKSLST</sequence>
<dbReference type="InterPro" id="IPR053865">
    <property type="entry name" value="DUF6934"/>
</dbReference>
<gene>
    <name evidence="1" type="ORF">J2W84_000716</name>
</gene>